<dbReference type="InterPro" id="IPR011200">
    <property type="entry name" value="UCP012608"/>
</dbReference>
<keyword evidence="2" id="KW-1185">Reference proteome</keyword>
<evidence type="ECO:0000313" key="2">
    <source>
        <dbReference type="Proteomes" id="UP000190188"/>
    </source>
</evidence>
<dbReference type="STRING" id="1324314.BVG16_13220"/>
<evidence type="ECO:0000313" key="1">
    <source>
        <dbReference type="EMBL" id="OPA77415.1"/>
    </source>
</evidence>
<organism evidence="1 2">
    <name type="scientific">Paenibacillus selenitireducens</name>
    <dbReference type="NCBI Taxonomy" id="1324314"/>
    <lineage>
        <taxon>Bacteria</taxon>
        <taxon>Bacillati</taxon>
        <taxon>Bacillota</taxon>
        <taxon>Bacilli</taxon>
        <taxon>Bacillales</taxon>
        <taxon>Paenibacillaceae</taxon>
        <taxon>Paenibacillus</taxon>
    </lineage>
</organism>
<dbReference type="Pfam" id="PF10094">
    <property type="entry name" value="DUF2332"/>
    <property type="match status" value="1"/>
</dbReference>
<dbReference type="EMBL" id="MSZX01000005">
    <property type="protein sequence ID" value="OPA77415.1"/>
    <property type="molecule type" value="Genomic_DNA"/>
</dbReference>
<accession>A0A1T2XC65</accession>
<protein>
    <recommendedName>
        <fullName evidence="3">DUF2332 domain-containing protein</fullName>
    </recommendedName>
</protein>
<dbReference type="PIRSF" id="PIRSF012608">
    <property type="entry name" value="UCP012608"/>
    <property type="match status" value="1"/>
</dbReference>
<evidence type="ECO:0008006" key="3">
    <source>
        <dbReference type="Google" id="ProtNLM"/>
    </source>
</evidence>
<proteinExistence type="predicted"/>
<dbReference type="AlphaFoldDB" id="A0A1T2XC65"/>
<dbReference type="OrthoDB" id="9789360at2"/>
<reference evidence="1 2" key="1">
    <citation type="submission" date="2017-01" db="EMBL/GenBank/DDBJ databases">
        <title>Genome analysis of Paenibacillus selenitrireducens ES3-24.</title>
        <authorList>
            <person name="Xu D."/>
            <person name="Yao R."/>
            <person name="Zheng S."/>
        </authorList>
    </citation>
    <scope>NUCLEOTIDE SEQUENCE [LARGE SCALE GENOMIC DNA]</scope>
    <source>
        <strain evidence="1 2">ES3-24</strain>
    </source>
</reference>
<gene>
    <name evidence="1" type="ORF">BVG16_13220</name>
</gene>
<sequence length="352" mass="40434">MDIADISQRFKQFSQRECEGSSPLYALLANRIAEDNEILQLAACSRANQPIPNLFLAAVHYLLLDGAQHGVSQYYDSIVRDPQPIDPETYLYLRDFCLQHKKEMIELLENKRVQTNEVRRCAYLYPSFCHIYGKTHKPLSLIEIGTSAGLQLNWDNYRYSYNHTECTFGDDLSKVHITSELRGAGLPTLLKNSPPVVYKMGLDLHRNDLSNPDHYLWMKALIWPEHRERAALFDQAAASMNSYPLQITEGDGIALLPDILKSIPEGTTVCIFHTHVANQIPYADKMKLLAYIQQLGLQRDVFHLYNNMWDLDLHLDYFLNGEAFHETLAAVDGHARWFEWKGKGCIDHHQTV</sequence>
<dbReference type="RefSeq" id="WP_078499157.1">
    <property type="nucleotide sequence ID" value="NZ_MSZX01000005.1"/>
</dbReference>
<name>A0A1T2XC65_9BACL</name>
<dbReference type="Proteomes" id="UP000190188">
    <property type="component" value="Unassembled WGS sequence"/>
</dbReference>
<comment type="caution">
    <text evidence="1">The sequence shown here is derived from an EMBL/GenBank/DDBJ whole genome shotgun (WGS) entry which is preliminary data.</text>
</comment>